<name>V5SFP7_9HYPH</name>
<dbReference type="KEGG" id="hni:W911_14550"/>
<protein>
    <recommendedName>
        <fullName evidence="3">MxaH protein</fullName>
    </recommendedName>
</protein>
<dbReference type="PATRIC" id="fig|1029756.8.peg.3031"/>
<dbReference type="EMBL" id="CP006912">
    <property type="protein sequence ID" value="AHB49348.1"/>
    <property type="molecule type" value="Genomic_DNA"/>
</dbReference>
<dbReference type="Proteomes" id="UP000018542">
    <property type="component" value="Chromosome"/>
</dbReference>
<sequence>METGGNVLNDRLSFAVAARMSRRLSLLALSLIMGAAVSACSDEASDARNKAQTTTEAPAPHQVKWLDLGHQITPAQWLVSRREASLRPVDDADVQRVAARLDAAHGVYRESERMIANRSAQLSDMLAPLGIEESAISLLDDLTGIANDAGMTEGFGAVTQHYFNLRSAKLTREDALADLKARYSGKRS</sequence>
<reference evidence="1 2" key="1">
    <citation type="journal article" date="2014" name="Genome Announc.">
        <title>Complete Genome Sequence of Hyphomicrobium nitrativorans Strain NL23, a Denitrifying Bacterium Isolated from Biofilm of a Methanol-Fed Denitrification System Treating Seawater at the Montreal Biodome.</title>
        <authorList>
            <person name="Martineau C."/>
            <person name="Villeneuve C."/>
            <person name="Mauffrey F."/>
            <person name="Villemur R."/>
        </authorList>
    </citation>
    <scope>NUCLEOTIDE SEQUENCE [LARGE SCALE GENOMIC DNA]</scope>
    <source>
        <strain evidence="1">NL23</strain>
    </source>
</reference>
<evidence type="ECO:0008006" key="3">
    <source>
        <dbReference type="Google" id="ProtNLM"/>
    </source>
</evidence>
<dbReference type="AlphaFoldDB" id="V5SFP7"/>
<accession>V5SFP7</accession>
<proteinExistence type="predicted"/>
<organism evidence="1 2">
    <name type="scientific">Hyphomicrobium nitrativorans NL23</name>
    <dbReference type="NCBI Taxonomy" id="1029756"/>
    <lineage>
        <taxon>Bacteria</taxon>
        <taxon>Pseudomonadati</taxon>
        <taxon>Pseudomonadota</taxon>
        <taxon>Alphaproteobacteria</taxon>
        <taxon>Hyphomicrobiales</taxon>
        <taxon>Hyphomicrobiaceae</taxon>
        <taxon>Hyphomicrobium</taxon>
    </lineage>
</organism>
<gene>
    <name evidence="1" type="ORF">W911_14550</name>
</gene>
<keyword evidence="2" id="KW-1185">Reference proteome</keyword>
<evidence type="ECO:0000313" key="1">
    <source>
        <dbReference type="EMBL" id="AHB49348.1"/>
    </source>
</evidence>
<dbReference type="HOGENOM" id="CLU_126506_0_0_5"/>
<evidence type="ECO:0000313" key="2">
    <source>
        <dbReference type="Proteomes" id="UP000018542"/>
    </source>
</evidence>